<organism evidence="2 3">
    <name type="scientific">Dubosiella newyorkensis</name>
    <dbReference type="NCBI Taxonomy" id="1862672"/>
    <lineage>
        <taxon>Bacteria</taxon>
        <taxon>Bacillati</taxon>
        <taxon>Bacillota</taxon>
        <taxon>Erysipelotrichia</taxon>
        <taxon>Erysipelotrichales</taxon>
        <taxon>Erysipelotrichaceae</taxon>
        <taxon>Dubosiella</taxon>
    </lineage>
</organism>
<gene>
    <name evidence="2" type="ORF">BO225_05485</name>
</gene>
<dbReference type="EMBL" id="MPKA01000062">
    <property type="protein sequence ID" value="OLU46624.1"/>
    <property type="molecule type" value="Genomic_DNA"/>
</dbReference>
<dbReference type="RefSeq" id="WP_076341273.1">
    <property type="nucleotide sequence ID" value="NZ_CAPDDE010000083.1"/>
</dbReference>
<dbReference type="Proteomes" id="UP000186705">
    <property type="component" value="Unassembled WGS sequence"/>
</dbReference>
<dbReference type="GeneID" id="78275397"/>
<dbReference type="AlphaFoldDB" id="A0A1U7NMZ3"/>
<evidence type="ECO:0000313" key="3">
    <source>
        <dbReference type="Proteomes" id="UP000186705"/>
    </source>
</evidence>
<sequence length="481" mass="54356">MKNNVERREISLSSLVIFAENPRHEPAENEEKAMELLWIIVGSQKMVNLAKDIAENGLNPNELPILVPLASKKGKFEVYDGNRRLTALRILSDPDKYDFISTSQKSKLKSIAQTNLSRIPKKVFACITSQEHALSLIKKTHTGVDSGRGRTPWGAEEIRRFELKYGTRKDTTDYILEKANEYFEIDNLTKRLSITSIRRIFFASVKNALGFDEKNPASFTKDRICLAIKLIEKAAEEDNSGNKVSRWHAADAEKMLMPIIKEEIISRPLSPIPEPIAQNSGKTSTNNATKGNKDKSDKKEGNSNKSKEDKPEPPKVPYFMEGLDLSGLSKNEQGNHGIISIGNELLKISKNKAVDNYPLASAMLLRSLVEAVLIRHLKTKTDEEGKPHWSHLANETNGYPSLSKIIKYYGKCHQGLLDHTHKRTFDQCLGDQSKVIEPINLLIHHPEKFREPEYKIKDWPKLGLLDLLNYLIKEISGQNAI</sequence>
<protein>
    <recommendedName>
        <fullName evidence="4">ParB/Sulfiredoxin domain-containing protein</fullName>
    </recommendedName>
</protein>
<evidence type="ECO:0008006" key="4">
    <source>
        <dbReference type="Google" id="ProtNLM"/>
    </source>
</evidence>
<accession>A0A1U7NMZ3</accession>
<dbReference type="STRING" id="1862672.BO225_05485"/>
<dbReference type="InterPro" id="IPR036086">
    <property type="entry name" value="ParB/Sulfiredoxin_sf"/>
</dbReference>
<comment type="caution">
    <text evidence="2">The sequence shown here is derived from an EMBL/GenBank/DDBJ whole genome shotgun (WGS) entry which is preliminary data.</text>
</comment>
<dbReference type="OrthoDB" id="2365260at2"/>
<proteinExistence type="predicted"/>
<feature type="compositionally biased region" description="Polar residues" evidence="1">
    <location>
        <begin position="277"/>
        <end position="290"/>
    </location>
</feature>
<evidence type="ECO:0000313" key="2">
    <source>
        <dbReference type="EMBL" id="OLU46624.1"/>
    </source>
</evidence>
<reference evidence="2 3" key="1">
    <citation type="submission" date="2016-11" db="EMBL/GenBank/DDBJ databases">
        <title>Description of two novel members of the family Erysipelotrichaceae: Ileibacterium lipovorans gen. nov., sp. nov. and Dubosiella newyorkensis, gen. nov., sp. nov.</title>
        <authorList>
            <person name="Cox L.M."/>
            <person name="Sohn J."/>
            <person name="Tyrrell K.L."/>
            <person name="Citron D.M."/>
            <person name="Lawson P.A."/>
            <person name="Patel N.B."/>
            <person name="Iizumi T."/>
            <person name="Perez-Perez G.I."/>
            <person name="Goldstein E.J."/>
            <person name="Blaser M.J."/>
        </authorList>
    </citation>
    <scope>NUCLEOTIDE SEQUENCE [LARGE SCALE GENOMIC DNA]</scope>
    <source>
        <strain evidence="2 3">NYU-BL-A4</strain>
    </source>
</reference>
<name>A0A1U7NMZ3_9FIRM</name>
<feature type="region of interest" description="Disordered" evidence="1">
    <location>
        <begin position="270"/>
        <end position="321"/>
    </location>
</feature>
<feature type="compositionally biased region" description="Basic and acidic residues" evidence="1">
    <location>
        <begin position="291"/>
        <end position="313"/>
    </location>
</feature>
<keyword evidence="3" id="KW-1185">Reference proteome</keyword>
<dbReference type="SUPFAM" id="SSF110849">
    <property type="entry name" value="ParB/Sulfiredoxin"/>
    <property type="match status" value="1"/>
</dbReference>
<evidence type="ECO:0000256" key="1">
    <source>
        <dbReference type="SAM" id="MobiDB-lite"/>
    </source>
</evidence>